<protein>
    <submittedName>
        <fullName evidence="4">Sopre germination protein</fullName>
    </submittedName>
</protein>
<comment type="caution">
    <text evidence="4">The sequence shown here is derived from an EMBL/GenBank/DDBJ whole genome shotgun (WGS) entry which is preliminary data.</text>
</comment>
<dbReference type="PANTHER" id="PTHR22550">
    <property type="entry name" value="SPORE GERMINATION PROTEIN"/>
    <property type="match status" value="1"/>
</dbReference>
<comment type="subcellular location">
    <subcellularLocation>
        <location evidence="1">Membrane</location>
        <topology evidence="1">Multi-pass membrane protein</topology>
    </subcellularLocation>
</comment>
<sequence length="235" mass="26676">MFFKNDQADKVHEEEKQIPSTKEEMVREFKNRLQHSLDLMVKNEGLGITLLYIETLIDKKVLHQDIISQIKNGAYQSIDTVMDRITVGDVRKSKNLDEAIKSTLSGSVIIHLDGELSVLLVKIPSSESRSLTKSENESQVIGSQIAFNESLATNITLIRRYIADPNLCNEMFHVGSRTHTAVSMLYVKGIANEELVTNLRRRITNIKIDAIIVSTYLSQLNLENCCRLRITKFLI</sequence>
<proteinExistence type="inferred from homology"/>
<gene>
    <name evidence="4" type="ORF">BABA_03279</name>
</gene>
<organism evidence="4 5">
    <name type="scientific">Neobacillus bataviensis LMG 21833</name>
    <dbReference type="NCBI Taxonomy" id="1117379"/>
    <lineage>
        <taxon>Bacteria</taxon>
        <taxon>Bacillati</taxon>
        <taxon>Bacillota</taxon>
        <taxon>Bacilli</taxon>
        <taxon>Bacillales</taxon>
        <taxon>Bacillaceae</taxon>
        <taxon>Neobacillus</taxon>
    </lineage>
</organism>
<comment type="similarity">
    <text evidence="2">Belongs to the GerABKA family.</text>
</comment>
<dbReference type="Pfam" id="PF03323">
    <property type="entry name" value="GerA"/>
    <property type="match status" value="1"/>
</dbReference>
<reference evidence="4 5" key="1">
    <citation type="journal article" date="2012" name="Front. Microbiol.">
        <title>Redundancy and modularity in membrane-associated dissimilatory nitrate reduction in Bacillus.</title>
        <authorList>
            <person name="Heylen K."/>
            <person name="Keltjens J."/>
        </authorList>
    </citation>
    <scope>NUCLEOTIDE SEQUENCE [LARGE SCALE GENOMIC DNA]</scope>
    <source>
        <strain evidence="5">LMG 21833T</strain>
    </source>
</reference>
<dbReference type="AlphaFoldDB" id="K6DRK0"/>
<dbReference type="GO" id="GO:0009847">
    <property type="term" value="P:spore germination"/>
    <property type="evidence" value="ECO:0007669"/>
    <property type="project" value="InterPro"/>
</dbReference>
<evidence type="ECO:0000256" key="2">
    <source>
        <dbReference type="ARBA" id="ARBA00005278"/>
    </source>
</evidence>
<dbReference type="InterPro" id="IPR004995">
    <property type="entry name" value="Spore_Ger"/>
</dbReference>
<dbReference type="RefSeq" id="WP_007083695.1">
    <property type="nucleotide sequence ID" value="NZ_AJLS01000035.1"/>
</dbReference>
<dbReference type="InterPro" id="IPR050768">
    <property type="entry name" value="UPF0353/GerABKA_families"/>
</dbReference>
<evidence type="ECO:0000313" key="5">
    <source>
        <dbReference type="Proteomes" id="UP000006316"/>
    </source>
</evidence>
<keyword evidence="3" id="KW-0472">Membrane</keyword>
<dbReference type="PANTHER" id="PTHR22550:SF5">
    <property type="entry name" value="LEUCINE ZIPPER PROTEIN 4"/>
    <property type="match status" value="1"/>
</dbReference>
<dbReference type="STRING" id="1117379.BABA_03279"/>
<dbReference type="EMBL" id="AJLS01000035">
    <property type="protein sequence ID" value="EKN70853.1"/>
    <property type="molecule type" value="Genomic_DNA"/>
</dbReference>
<dbReference type="OrthoDB" id="9772630at2"/>
<dbReference type="eggNOG" id="COG0697">
    <property type="taxonomic scope" value="Bacteria"/>
</dbReference>
<dbReference type="Proteomes" id="UP000006316">
    <property type="component" value="Unassembled WGS sequence"/>
</dbReference>
<keyword evidence="5" id="KW-1185">Reference proteome</keyword>
<dbReference type="GO" id="GO:0016020">
    <property type="term" value="C:membrane"/>
    <property type="evidence" value="ECO:0007669"/>
    <property type="project" value="UniProtKB-SubCell"/>
</dbReference>
<evidence type="ECO:0000256" key="1">
    <source>
        <dbReference type="ARBA" id="ARBA00004141"/>
    </source>
</evidence>
<accession>K6DRK0</accession>
<evidence type="ECO:0000313" key="4">
    <source>
        <dbReference type="EMBL" id="EKN70853.1"/>
    </source>
</evidence>
<name>K6DRK0_9BACI</name>
<evidence type="ECO:0000256" key="3">
    <source>
        <dbReference type="ARBA" id="ARBA00023136"/>
    </source>
</evidence>
<dbReference type="PATRIC" id="fig|1117379.3.peg.672"/>